<accession>F9GE29</accession>
<dbReference type="InterPro" id="IPR054722">
    <property type="entry name" value="PolX-like_BBD"/>
</dbReference>
<proteinExistence type="predicted"/>
<feature type="region of interest" description="Disordered" evidence="5">
    <location>
        <begin position="63"/>
        <end position="83"/>
    </location>
</feature>
<reference evidence="7" key="1">
    <citation type="journal article" date="2012" name="Mol. Plant Microbe Interact.">
        <title>A highly conserved effector in Fusarium oxysporum is required for full virulence on Arabidopsis.</title>
        <authorList>
            <person name="Thatcher L.F."/>
            <person name="Gardiner D.M."/>
            <person name="Kazan K."/>
            <person name="Manners J."/>
        </authorList>
    </citation>
    <scope>NUCLEOTIDE SEQUENCE [LARGE SCALE GENOMIC DNA]</scope>
    <source>
        <strain evidence="7">Fo5176</strain>
    </source>
</reference>
<evidence type="ECO:0000256" key="4">
    <source>
        <dbReference type="ARBA" id="ARBA00023128"/>
    </source>
</evidence>
<evidence type="ECO:0000256" key="2">
    <source>
        <dbReference type="ARBA" id="ARBA00022750"/>
    </source>
</evidence>
<evidence type="ECO:0000259" key="6">
    <source>
        <dbReference type="PROSITE" id="PS50994"/>
    </source>
</evidence>
<name>F9GE29_FUSOF</name>
<dbReference type="PROSITE" id="PS50994">
    <property type="entry name" value="INTEGRASE"/>
    <property type="match status" value="1"/>
</dbReference>
<dbReference type="OrthoDB" id="5039078at2759"/>
<dbReference type="PANTHER" id="PTHR11439:SF467">
    <property type="entry name" value="INTEGRASE CATALYTIC DOMAIN-CONTAINING PROTEIN"/>
    <property type="match status" value="1"/>
</dbReference>
<dbReference type="PANTHER" id="PTHR11439">
    <property type="entry name" value="GAG-POL-RELATED RETROTRANSPOSON"/>
    <property type="match status" value="1"/>
</dbReference>
<comment type="subcellular location">
    <subcellularLocation>
        <location evidence="1">Mitochondrion</location>
    </subcellularLocation>
</comment>
<evidence type="ECO:0000256" key="3">
    <source>
        <dbReference type="ARBA" id="ARBA00022884"/>
    </source>
</evidence>
<dbReference type="GO" id="GO:0005739">
    <property type="term" value="C:mitochondrion"/>
    <property type="evidence" value="ECO:0007669"/>
    <property type="project" value="UniProtKB-SubCell"/>
</dbReference>
<evidence type="ECO:0000256" key="1">
    <source>
        <dbReference type="ARBA" id="ARBA00004173"/>
    </source>
</evidence>
<comment type="caution">
    <text evidence="7">The sequence shown here is derived from an EMBL/GenBank/DDBJ whole genome shotgun (WGS) entry which is preliminary data.</text>
</comment>
<feature type="compositionally biased region" description="Basic and acidic residues" evidence="5">
    <location>
        <begin position="63"/>
        <end position="77"/>
    </location>
</feature>
<evidence type="ECO:0000313" key="7">
    <source>
        <dbReference type="EMBL" id="EGU72578.1"/>
    </source>
</evidence>
<keyword evidence="3" id="KW-0694">RNA-binding</keyword>
<dbReference type="CDD" id="cd09272">
    <property type="entry name" value="RNase_HI_RT_Ty1"/>
    <property type="match status" value="1"/>
</dbReference>
<dbReference type="GO" id="GO:0004190">
    <property type="term" value="F:aspartic-type endopeptidase activity"/>
    <property type="evidence" value="ECO:0007669"/>
    <property type="project" value="UniProtKB-KW"/>
</dbReference>
<dbReference type="AlphaFoldDB" id="F9GE29"/>
<dbReference type="Gene3D" id="3.30.420.10">
    <property type="entry name" value="Ribonuclease H-like superfamily/Ribonuclease H"/>
    <property type="match status" value="1"/>
</dbReference>
<dbReference type="InterPro" id="IPR001584">
    <property type="entry name" value="Integrase_cat-core"/>
</dbReference>
<dbReference type="GO" id="GO:0015074">
    <property type="term" value="P:DNA integration"/>
    <property type="evidence" value="ECO:0007669"/>
    <property type="project" value="InterPro"/>
</dbReference>
<evidence type="ECO:0000256" key="5">
    <source>
        <dbReference type="SAM" id="MobiDB-lite"/>
    </source>
</evidence>
<feature type="domain" description="Integrase catalytic" evidence="6">
    <location>
        <begin position="270"/>
        <end position="445"/>
    </location>
</feature>
<keyword evidence="2" id="KW-0378">Hydrolase</keyword>
<dbReference type="Pfam" id="PF22936">
    <property type="entry name" value="Pol_BBD"/>
    <property type="match status" value="1"/>
</dbReference>
<dbReference type="InterPro" id="IPR043502">
    <property type="entry name" value="DNA/RNA_pol_sf"/>
</dbReference>
<feature type="compositionally biased region" description="Basic and acidic residues" evidence="5">
    <location>
        <begin position="592"/>
        <end position="604"/>
    </location>
</feature>
<dbReference type="Pfam" id="PF07727">
    <property type="entry name" value="RVT_2"/>
    <property type="match status" value="1"/>
</dbReference>
<dbReference type="EMBL" id="AFQF01006010">
    <property type="protein sequence ID" value="EGU72578.1"/>
    <property type="molecule type" value="Genomic_DNA"/>
</dbReference>
<feature type="compositionally biased region" description="Polar residues" evidence="5">
    <location>
        <begin position="549"/>
        <end position="565"/>
    </location>
</feature>
<dbReference type="STRING" id="660025.F9GE29"/>
<sequence>MNLQQREKDKIQQTALLARAHSNRKDRTIQTCDHCNKPGHTKAGCFGLHPDLLEEFRKKRTFRNERRETKLGKRKENSSPPQLDENYTAAVSFLNTAFISFQPQFGLAASEPSKLLERIHVLDSGASSHTFCHRQNFTSLEKFTGPAINGIAGSAIMPEGQGTYTLQTIRNNAKGMATFHKALYVPGAHCNLISVSVLEEDGATILIRNGRAVVTTHGKVILSATRKFGLYVVDEDDEQLHTAMAAYSMSTGITPLSDSNICEACVKGRIKERPHRGCIRKGTRSLESLHGDVAGPYPEESIDGHRYWACFIDDFTKMTWVFPIKHKSEFGGCFRRLLEQVETPTRRCRYLRLDRAGENQADTLTLYCENKMIEMMLSATEQHEQNGVAEVANRVLLEKVTSTLIHSGLETKYWPYVLKAMAYVRNISPASGCQVTPYEAWHKEVPDLSHLRVIGSRGFAKIPSAKRKKMGDKTVPCRLLGYQGSTNYVLVDDDGKIFFANNVVFDEKFLLRKRAGSDQLTGEPNAKRMDFTPSLPTVPITENSRTEEVQTTPHQSNPPDQNESNIHVELGTPERTQSPNGAVDEQQAATGEAEHHPELRFPVRETRGQIPSRYTALAQQDPGAQQNQWGFTMIAIHLAMIANNLEPTEPKTFAEAMNSPHSEQWMQAMMDEIDSLMRNDTFIPVNVPPEKHSLQGKWVYKLKRGKDGEITRFKARFVVRGFEQKEGIDYHETFAAVVKPMSYKMIFAIAAALDLELEQMDVKTAFLYGDVEEEIYIAQPQGFDDKSGKVFRLRKALYGLKQSPRIWYQTLSSFLDTLGFKPLNADVGVFIRGTTYIAVYVDDLLIAGPDKEEIRQIKASLNKKFEMTDLGPCQYYLGMSIWRERRNKAIFLSQRAYVEKVLREFDMSESKPVATPLNTSRFQPVPDEYNASEATKLWYARAIGSLMYAMLGTRPDIAFAVSLCSRYLVNPTNEHVQAVKRIMRYLRGTINLGLAFSGPLRPLVGYTDSDWAGDHDTRRSTAGYVFNVGTGAISWNSKRQPTVALSSCEAEYMGQTQCAKEAIWLRGLLRELLAQYKHGDLQTTILYGDNQGAIAMAKNPQFHARTKHIDLQWHYVRERALDGDVELQYVPTEQQIADGLTKALPKDRFIAFRNALGISNP</sequence>
<dbReference type="InterPro" id="IPR057670">
    <property type="entry name" value="SH3_retrovirus"/>
</dbReference>
<organism evidence="7">
    <name type="scientific">Fusarium oxysporum (strain Fo5176)</name>
    <name type="common">Fusarium vascular wilt</name>
    <dbReference type="NCBI Taxonomy" id="660025"/>
    <lineage>
        <taxon>Eukaryota</taxon>
        <taxon>Fungi</taxon>
        <taxon>Dikarya</taxon>
        <taxon>Ascomycota</taxon>
        <taxon>Pezizomycotina</taxon>
        <taxon>Sordariomycetes</taxon>
        <taxon>Hypocreomycetidae</taxon>
        <taxon>Hypocreales</taxon>
        <taxon>Nectriaceae</taxon>
        <taxon>Fusarium</taxon>
        <taxon>Fusarium oxysporum species complex</taxon>
    </lineage>
</organism>
<dbReference type="InterPro" id="IPR013103">
    <property type="entry name" value="RVT_2"/>
</dbReference>
<dbReference type="SUPFAM" id="SSF56672">
    <property type="entry name" value="DNA/RNA polymerases"/>
    <property type="match status" value="1"/>
</dbReference>
<keyword evidence="2" id="KW-0064">Aspartyl protease</keyword>
<dbReference type="GO" id="GO:0005634">
    <property type="term" value="C:nucleus"/>
    <property type="evidence" value="ECO:0007669"/>
    <property type="project" value="UniProtKB-ARBA"/>
</dbReference>
<keyword evidence="4" id="KW-0496">Mitochondrion</keyword>
<feature type="region of interest" description="Disordered" evidence="5">
    <location>
        <begin position="519"/>
        <end position="604"/>
    </location>
</feature>
<dbReference type="GO" id="GO:0003723">
    <property type="term" value="F:RNA binding"/>
    <property type="evidence" value="ECO:0007669"/>
    <property type="project" value="UniProtKB-KW"/>
</dbReference>
<dbReference type="InterPro" id="IPR012337">
    <property type="entry name" value="RNaseH-like_sf"/>
</dbReference>
<dbReference type="InterPro" id="IPR036397">
    <property type="entry name" value="RNaseH_sf"/>
</dbReference>
<keyword evidence="2" id="KW-0645">Protease</keyword>
<dbReference type="Pfam" id="PF25597">
    <property type="entry name" value="SH3_retrovirus"/>
    <property type="match status" value="1"/>
</dbReference>
<gene>
    <name evidence="7" type="ORF">FOXB_16913</name>
</gene>
<dbReference type="SUPFAM" id="SSF53098">
    <property type="entry name" value="Ribonuclease H-like"/>
    <property type="match status" value="1"/>
</dbReference>
<protein>
    <recommendedName>
        <fullName evidence="6">Integrase catalytic domain-containing protein</fullName>
    </recommendedName>
</protein>